<feature type="transmembrane region" description="Helical" evidence="6">
    <location>
        <begin position="422"/>
        <end position="441"/>
    </location>
</feature>
<comment type="caution">
    <text evidence="8">The sequence shown here is derived from an EMBL/GenBank/DDBJ whole genome shotgun (WGS) entry which is preliminary data.</text>
</comment>
<organism evidence="8 9">
    <name type="scientific">Terasakiispira papahanaumokuakeensis</name>
    <dbReference type="NCBI Taxonomy" id="197479"/>
    <lineage>
        <taxon>Bacteria</taxon>
        <taxon>Pseudomonadati</taxon>
        <taxon>Pseudomonadota</taxon>
        <taxon>Gammaproteobacteria</taxon>
        <taxon>Oceanospirillales</taxon>
        <taxon>Terasakiispira</taxon>
    </lineage>
</organism>
<dbReference type="Proteomes" id="UP000094291">
    <property type="component" value="Unassembled WGS sequence"/>
</dbReference>
<dbReference type="InterPro" id="IPR001898">
    <property type="entry name" value="SLC13A/DASS"/>
</dbReference>
<dbReference type="AlphaFoldDB" id="A0A1E2V975"/>
<dbReference type="GO" id="GO:1905039">
    <property type="term" value="P:carboxylic acid transmembrane transport"/>
    <property type="evidence" value="ECO:0007669"/>
    <property type="project" value="UniProtKB-ARBA"/>
</dbReference>
<name>A0A1E2V975_9GAMM</name>
<evidence type="ECO:0000313" key="8">
    <source>
        <dbReference type="EMBL" id="ODC03366.1"/>
    </source>
</evidence>
<dbReference type="GO" id="GO:0008514">
    <property type="term" value="F:organic anion transmembrane transporter activity"/>
    <property type="evidence" value="ECO:0007669"/>
    <property type="project" value="UniProtKB-ARBA"/>
</dbReference>
<proteinExistence type="predicted"/>
<dbReference type="Pfam" id="PF03600">
    <property type="entry name" value="CitMHS"/>
    <property type="match status" value="1"/>
</dbReference>
<gene>
    <name evidence="8" type="ORF">BFW38_07200</name>
</gene>
<feature type="transmembrane region" description="Helical" evidence="6">
    <location>
        <begin position="276"/>
        <end position="292"/>
    </location>
</feature>
<feature type="transmembrane region" description="Helical" evidence="6">
    <location>
        <begin position="362"/>
        <end position="379"/>
    </location>
</feature>
<evidence type="ECO:0000256" key="1">
    <source>
        <dbReference type="ARBA" id="ARBA00004141"/>
    </source>
</evidence>
<dbReference type="STRING" id="197479.BFW38_07200"/>
<keyword evidence="9" id="KW-1185">Reference proteome</keyword>
<keyword evidence="4 6" id="KW-1133">Transmembrane helix</keyword>
<feature type="transmembrane region" description="Helical" evidence="6">
    <location>
        <begin position="201"/>
        <end position="223"/>
    </location>
</feature>
<dbReference type="PANTHER" id="PTHR10283">
    <property type="entry name" value="SOLUTE CARRIER FAMILY 13 MEMBER"/>
    <property type="match status" value="1"/>
</dbReference>
<dbReference type="NCBIfam" id="TIGR00785">
    <property type="entry name" value="dass"/>
    <property type="match status" value="1"/>
</dbReference>
<feature type="transmembrane region" description="Helical" evidence="6">
    <location>
        <begin position="385"/>
        <end position="410"/>
    </location>
</feature>
<feature type="transmembrane region" description="Helical" evidence="6">
    <location>
        <begin position="161"/>
        <end position="181"/>
    </location>
</feature>
<keyword evidence="5 6" id="KW-0472">Membrane</keyword>
<feature type="transmembrane region" description="Helical" evidence="6">
    <location>
        <begin position="244"/>
        <end position="264"/>
    </location>
</feature>
<evidence type="ECO:0000256" key="4">
    <source>
        <dbReference type="ARBA" id="ARBA00022989"/>
    </source>
</evidence>
<feature type="transmembrane region" description="Helical" evidence="6">
    <location>
        <begin position="37"/>
        <end position="59"/>
    </location>
</feature>
<evidence type="ECO:0000259" key="7">
    <source>
        <dbReference type="Pfam" id="PF03600"/>
    </source>
</evidence>
<dbReference type="CDD" id="cd01115">
    <property type="entry name" value="SLC13_permease"/>
    <property type="match status" value="1"/>
</dbReference>
<feature type="domain" description="Citrate transporter-like" evidence="7">
    <location>
        <begin position="40"/>
        <end position="391"/>
    </location>
</feature>
<comment type="subcellular location">
    <subcellularLocation>
        <location evidence="1">Membrane</location>
        <topology evidence="1">Multi-pass membrane protein</topology>
    </subcellularLocation>
</comment>
<feature type="transmembrane region" description="Helical" evidence="6">
    <location>
        <begin position="304"/>
        <end position="324"/>
    </location>
</feature>
<dbReference type="PANTHER" id="PTHR10283:SF82">
    <property type="entry name" value="SOLUTE CARRIER FAMILY 13 MEMBER 2"/>
    <property type="match status" value="1"/>
</dbReference>
<evidence type="ECO:0000256" key="5">
    <source>
        <dbReference type="ARBA" id="ARBA00023136"/>
    </source>
</evidence>
<dbReference type="OrthoDB" id="9766267at2"/>
<reference evidence="8 9" key="1">
    <citation type="submission" date="2016-08" db="EMBL/GenBank/DDBJ databases">
        <authorList>
            <person name="Seilhamer J.J."/>
        </authorList>
    </citation>
    <scope>NUCLEOTIDE SEQUENCE [LARGE SCALE GENOMIC DNA]</scope>
    <source>
        <strain evidence="8 9">PH27A</strain>
    </source>
</reference>
<dbReference type="GO" id="GO:0005886">
    <property type="term" value="C:plasma membrane"/>
    <property type="evidence" value="ECO:0007669"/>
    <property type="project" value="TreeGrafter"/>
</dbReference>
<dbReference type="RefSeq" id="WP_068997782.1">
    <property type="nucleotide sequence ID" value="NZ_MDTQ01000001.1"/>
</dbReference>
<keyword evidence="2" id="KW-0813">Transport</keyword>
<feature type="transmembrane region" description="Helical" evidence="6">
    <location>
        <begin position="120"/>
        <end position="149"/>
    </location>
</feature>
<dbReference type="InterPro" id="IPR004680">
    <property type="entry name" value="Cit_transptr-like_dom"/>
</dbReference>
<evidence type="ECO:0000256" key="2">
    <source>
        <dbReference type="ARBA" id="ARBA00022448"/>
    </source>
</evidence>
<evidence type="ECO:0000313" key="9">
    <source>
        <dbReference type="Proteomes" id="UP000094291"/>
    </source>
</evidence>
<evidence type="ECO:0000256" key="6">
    <source>
        <dbReference type="SAM" id="Phobius"/>
    </source>
</evidence>
<evidence type="ECO:0000256" key="3">
    <source>
        <dbReference type="ARBA" id="ARBA00022692"/>
    </source>
</evidence>
<accession>A0A1E2V975</accession>
<feature type="transmembrane region" description="Helical" evidence="6">
    <location>
        <begin position="71"/>
        <end position="95"/>
    </location>
</feature>
<keyword evidence="3 6" id="KW-0812">Transmembrane</keyword>
<sequence length="442" mass="47113">MRKLHLLIALVLFIVGYLWLIPTLGEAGAGLTLLITIAWLWLTEALHVSITALLVPLLGTGLGVFTDYEEALVHFADPIIFLFLGGFALAAGLHAQGLDEQMASWVIRRAGGRLSRASRWLFWLTAILSMWISNTATAAMMLPLAMGLLAPIDIKAHRSTWVYVLLGVAFSANIGGIGTLVGSPPNAIAASNANLSFSDWMLWGLPIVLILMPLMELALRFALKPTLDIEVTLPEGQAQWGKGQVGVALVFCLTVVLWIFGHPIAKAIGFSHDADAAIAILALLLLQIFGLTRWQDLNESTDWGVLLLFGGGITLSAALSSSGAGEWLAQSMGNQLMALSPVIFLGLMILFAMLLTEVASNTATAALLIPLFMGMAPHIESTPMAVLVAIATSCAFLLPVATPPNAIIFGSGQVPQKSMIKAGSILTLLSLPALWLITWIVL</sequence>
<protein>
    <submittedName>
        <fullName evidence="8">Anion transporter</fullName>
    </submittedName>
</protein>
<dbReference type="EMBL" id="MDTQ01000001">
    <property type="protein sequence ID" value="ODC03366.1"/>
    <property type="molecule type" value="Genomic_DNA"/>
</dbReference>
<feature type="transmembrane region" description="Helical" evidence="6">
    <location>
        <begin position="336"/>
        <end position="355"/>
    </location>
</feature>